<comment type="catalytic activity">
    <reaction evidence="7 8">
        <text>cytidine(34) in tRNA(Ile2) + L-lysine + ATP = lysidine(34) in tRNA(Ile2) + AMP + diphosphate + H(+)</text>
        <dbReference type="Rhea" id="RHEA:43744"/>
        <dbReference type="Rhea" id="RHEA-COMP:10625"/>
        <dbReference type="Rhea" id="RHEA-COMP:10670"/>
        <dbReference type="ChEBI" id="CHEBI:15378"/>
        <dbReference type="ChEBI" id="CHEBI:30616"/>
        <dbReference type="ChEBI" id="CHEBI:32551"/>
        <dbReference type="ChEBI" id="CHEBI:33019"/>
        <dbReference type="ChEBI" id="CHEBI:82748"/>
        <dbReference type="ChEBI" id="CHEBI:83665"/>
        <dbReference type="ChEBI" id="CHEBI:456215"/>
        <dbReference type="EC" id="6.3.4.19"/>
    </reaction>
</comment>
<dbReference type="NCBIfam" id="TIGR02433">
    <property type="entry name" value="lysidine_TilS_C"/>
    <property type="match status" value="1"/>
</dbReference>
<comment type="subcellular location">
    <subcellularLocation>
        <location evidence="1 8">Cytoplasm</location>
    </subcellularLocation>
</comment>
<accession>A0AAX3BDD9</accession>
<feature type="binding site" evidence="8">
    <location>
        <begin position="31"/>
        <end position="36"/>
    </location>
    <ligand>
        <name>ATP</name>
        <dbReference type="ChEBI" id="CHEBI:30616"/>
    </ligand>
</feature>
<organism evidence="10 11">
    <name type="scientific">Thermospira aquatica</name>
    <dbReference type="NCBI Taxonomy" id="2828656"/>
    <lineage>
        <taxon>Bacteria</taxon>
        <taxon>Pseudomonadati</taxon>
        <taxon>Spirochaetota</taxon>
        <taxon>Spirochaetia</taxon>
        <taxon>Brevinematales</taxon>
        <taxon>Thermospiraceae</taxon>
        <taxon>Thermospira</taxon>
    </lineage>
</organism>
<dbReference type="RefSeq" id="WP_271435344.1">
    <property type="nucleotide sequence ID" value="NZ_CP073355.1"/>
</dbReference>
<dbReference type="PANTHER" id="PTHR43033">
    <property type="entry name" value="TRNA(ILE)-LYSIDINE SYNTHASE-RELATED"/>
    <property type="match status" value="1"/>
</dbReference>
<dbReference type="KEGG" id="taqu:KDW03_12145"/>
<dbReference type="InterPro" id="IPR014729">
    <property type="entry name" value="Rossmann-like_a/b/a_fold"/>
</dbReference>
<evidence type="ECO:0000256" key="3">
    <source>
        <dbReference type="ARBA" id="ARBA00022598"/>
    </source>
</evidence>
<dbReference type="GO" id="GO:0032267">
    <property type="term" value="F:tRNA(Ile)-lysidine synthase activity"/>
    <property type="evidence" value="ECO:0007669"/>
    <property type="project" value="UniProtKB-EC"/>
</dbReference>
<feature type="domain" description="Lysidine-tRNA(Ile) synthetase C-terminal" evidence="9">
    <location>
        <begin position="377"/>
        <end position="454"/>
    </location>
</feature>
<sequence length="460" mass="53870">MAEKPDPLERSFLNVWRSLVGEKVSCVVGFSGGADSTALLLLLSRLRSFFSSFSVVAFHLNHGFRETASRDEVFCREVCQKLGIPFVVEHADVSSYARECNLSLEEAGRLRRREGLERVREAHNLDWICLAHHQDDQVELFLLRLFQGTGIESAGGMRMKEGYYLRPLLGFSHRDMVDYLVRLGHSWCEDESNATLRFDRNWIRHNLLPVIEKRFPAAREKISSFMGFLQEIHASFEVYEKPLLDEVRFFPWGWRLPKSCLERYGVFWVRHVVKKLWYREGMIFVRGSWLESIDVYPSSETKELLEVKGKKLILDGTWLTWVRLEELPKILYAEIQPKKEVTVGPWSFEWLVWEKPGDGFPLATEERVFLPMRVTSLQIRHVLPGDRIRLKHGHKKIHDLWVDEHLPWLERQFAFVLEENGALVAVYLPSRGFRVSYDYYIDKRENQPCQGIVVTPFVKL</sequence>
<evidence type="ECO:0000256" key="2">
    <source>
        <dbReference type="ARBA" id="ARBA00022490"/>
    </source>
</evidence>
<dbReference type="SUPFAM" id="SSF56037">
    <property type="entry name" value="PheT/TilS domain"/>
    <property type="match status" value="1"/>
</dbReference>
<keyword evidence="6 8" id="KW-0067">ATP-binding</keyword>
<dbReference type="HAMAP" id="MF_01161">
    <property type="entry name" value="tRNA_Ile_lys_synt"/>
    <property type="match status" value="1"/>
</dbReference>
<dbReference type="GO" id="GO:0006400">
    <property type="term" value="P:tRNA modification"/>
    <property type="evidence" value="ECO:0007669"/>
    <property type="project" value="UniProtKB-UniRule"/>
</dbReference>
<dbReference type="Pfam" id="PF01171">
    <property type="entry name" value="ATP_bind_3"/>
    <property type="match status" value="1"/>
</dbReference>
<dbReference type="InterPro" id="IPR011063">
    <property type="entry name" value="TilS/TtcA_N"/>
</dbReference>
<dbReference type="SMART" id="SM00977">
    <property type="entry name" value="TilS_C"/>
    <property type="match status" value="1"/>
</dbReference>
<keyword evidence="3 8" id="KW-0436">Ligase</keyword>
<name>A0AAX3BDD9_9SPIR</name>
<evidence type="ECO:0000313" key="11">
    <source>
        <dbReference type="Proteomes" id="UP001056539"/>
    </source>
</evidence>
<dbReference type="EMBL" id="CP073355">
    <property type="protein sequence ID" value="URA10211.1"/>
    <property type="molecule type" value="Genomic_DNA"/>
</dbReference>
<evidence type="ECO:0000256" key="8">
    <source>
        <dbReference type="HAMAP-Rule" id="MF_01161"/>
    </source>
</evidence>
<keyword evidence="4 8" id="KW-0819">tRNA processing</keyword>
<evidence type="ECO:0000313" key="10">
    <source>
        <dbReference type="EMBL" id="URA10211.1"/>
    </source>
</evidence>
<reference evidence="10" key="2">
    <citation type="submission" date="2022-06" db="EMBL/GenBank/DDBJ databases">
        <title>Thermospira aquatica gen. nov., sp. nov.</title>
        <authorList>
            <person name="Ben Ali Gam Z."/>
            <person name="Labat M."/>
        </authorList>
    </citation>
    <scope>NUCLEOTIDE SEQUENCE</scope>
    <source>
        <strain evidence="10">F1F22</strain>
    </source>
</reference>
<evidence type="ECO:0000256" key="1">
    <source>
        <dbReference type="ARBA" id="ARBA00004496"/>
    </source>
</evidence>
<dbReference type="Proteomes" id="UP001056539">
    <property type="component" value="Chromosome"/>
</dbReference>
<evidence type="ECO:0000256" key="5">
    <source>
        <dbReference type="ARBA" id="ARBA00022741"/>
    </source>
</evidence>
<dbReference type="SUPFAM" id="SSF52402">
    <property type="entry name" value="Adenine nucleotide alpha hydrolases-like"/>
    <property type="match status" value="1"/>
</dbReference>
<dbReference type="InterPro" id="IPR012795">
    <property type="entry name" value="tRNA_Ile_lys_synt_N"/>
</dbReference>
<reference evidence="10" key="1">
    <citation type="submission" date="2021-04" db="EMBL/GenBank/DDBJ databases">
        <authorList>
            <person name="Postec A."/>
        </authorList>
    </citation>
    <scope>NUCLEOTIDE SEQUENCE</scope>
    <source>
        <strain evidence="10">F1F22</strain>
    </source>
</reference>
<dbReference type="InterPro" id="IPR012094">
    <property type="entry name" value="tRNA_Ile_lys_synt"/>
</dbReference>
<evidence type="ECO:0000259" key="9">
    <source>
        <dbReference type="SMART" id="SM00977"/>
    </source>
</evidence>
<gene>
    <name evidence="8 10" type="primary">tilS</name>
    <name evidence="10" type="ORF">KDW03_12145</name>
</gene>
<comment type="function">
    <text evidence="8">Ligates lysine onto the cytidine present at position 34 of the AUA codon-specific tRNA(Ile) that contains the anticodon CAU, in an ATP-dependent manner. Cytidine is converted to lysidine, thus changing the amino acid specificity of the tRNA from methionine to isoleucine.</text>
</comment>
<dbReference type="EC" id="6.3.4.19" evidence="8"/>
<evidence type="ECO:0000256" key="7">
    <source>
        <dbReference type="ARBA" id="ARBA00048539"/>
    </source>
</evidence>
<dbReference type="Gene3D" id="3.40.50.620">
    <property type="entry name" value="HUPs"/>
    <property type="match status" value="1"/>
</dbReference>
<evidence type="ECO:0000256" key="6">
    <source>
        <dbReference type="ARBA" id="ARBA00022840"/>
    </source>
</evidence>
<dbReference type="NCBIfam" id="TIGR02432">
    <property type="entry name" value="lysidine_TilS_N"/>
    <property type="match status" value="1"/>
</dbReference>
<dbReference type="GO" id="GO:0005524">
    <property type="term" value="F:ATP binding"/>
    <property type="evidence" value="ECO:0007669"/>
    <property type="project" value="UniProtKB-UniRule"/>
</dbReference>
<keyword evidence="5 8" id="KW-0547">Nucleotide-binding</keyword>
<dbReference type="InterPro" id="IPR012796">
    <property type="entry name" value="Lysidine-tRNA-synth_C"/>
</dbReference>
<dbReference type="GO" id="GO:0005737">
    <property type="term" value="C:cytoplasm"/>
    <property type="evidence" value="ECO:0007669"/>
    <property type="project" value="UniProtKB-SubCell"/>
</dbReference>
<keyword evidence="2 8" id="KW-0963">Cytoplasm</keyword>
<dbReference type="PANTHER" id="PTHR43033:SF1">
    <property type="entry name" value="TRNA(ILE)-LYSIDINE SYNTHASE-RELATED"/>
    <property type="match status" value="1"/>
</dbReference>
<proteinExistence type="inferred from homology"/>
<dbReference type="CDD" id="cd01992">
    <property type="entry name" value="TilS_N"/>
    <property type="match status" value="1"/>
</dbReference>
<comment type="domain">
    <text evidence="8">The N-terminal region contains the highly conserved SGGXDS motif, predicted to be a P-loop motif involved in ATP binding.</text>
</comment>
<evidence type="ECO:0000256" key="4">
    <source>
        <dbReference type="ARBA" id="ARBA00022694"/>
    </source>
</evidence>
<keyword evidence="11" id="KW-1185">Reference proteome</keyword>
<dbReference type="AlphaFoldDB" id="A0AAX3BDD9"/>
<comment type="similarity">
    <text evidence="8">Belongs to the tRNA(Ile)-lysidine synthase family.</text>
</comment>
<protein>
    <recommendedName>
        <fullName evidence="8">tRNA(Ile)-lysidine synthase</fullName>
        <ecNumber evidence="8">6.3.4.19</ecNumber>
    </recommendedName>
    <alternativeName>
        <fullName evidence="8">tRNA(Ile)-2-lysyl-cytidine synthase</fullName>
    </alternativeName>
    <alternativeName>
        <fullName evidence="8">tRNA(Ile)-lysidine synthetase</fullName>
    </alternativeName>
</protein>